<sequence length="36" mass="4391">MHKKTQRMASFFMHAEIRPDQSLILYAIMMKLKCYE</sequence>
<dbReference type="AlphaFoldDB" id="A0A1H5WEX3"/>
<proteinExistence type="predicted"/>
<evidence type="ECO:0000313" key="1">
    <source>
        <dbReference type="EMBL" id="SEF98149.1"/>
    </source>
</evidence>
<protein>
    <submittedName>
        <fullName evidence="1">Uncharacterized protein</fullName>
    </submittedName>
</protein>
<dbReference type="Proteomes" id="UP000236731">
    <property type="component" value="Unassembled WGS sequence"/>
</dbReference>
<reference evidence="2" key="1">
    <citation type="submission" date="2016-10" db="EMBL/GenBank/DDBJ databases">
        <authorList>
            <person name="Varghese N."/>
            <person name="Submissions S."/>
        </authorList>
    </citation>
    <scope>NUCLEOTIDE SEQUENCE [LARGE SCALE GENOMIC DNA]</scope>
    <source>
        <strain evidence="2">DSM 22361</strain>
    </source>
</reference>
<organism evidence="1 2">
    <name type="scientific">Sphingobacterium lactis</name>
    <dbReference type="NCBI Taxonomy" id="797291"/>
    <lineage>
        <taxon>Bacteria</taxon>
        <taxon>Pseudomonadati</taxon>
        <taxon>Bacteroidota</taxon>
        <taxon>Sphingobacteriia</taxon>
        <taxon>Sphingobacteriales</taxon>
        <taxon>Sphingobacteriaceae</taxon>
        <taxon>Sphingobacterium</taxon>
    </lineage>
</organism>
<gene>
    <name evidence="1" type="ORF">SAMN05421877_10434</name>
</gene>
<accession>A0A1H5WEX3</accession>
<evidence type="ECO:0000313" key="2">
    <source>
        <dbReference type="Proteomes" id="UP000236731"/>
    </source>
</evidence>
<dbReference type="EMBL" id="FNUT01000004">
    <property type="protein sequence ID" value="SEF98149.1"/>
    <property type="molecule type" value="Genomic_DNA"/>
</dbReference>
<name>A0A1H5WEX3_9SPHI</name>
<keyword evidence="2" id="KW-1185">Reference proteome</keyword>